<dbReference type="Pfam" id="PF07653">
    <property type="entry name" value="SH3_2"/>
    <property type="match status" value="1"/>
</dbReference>
<dbReference type="GO" id="GO:0015629">
    <property type="term" value="C:actin cytoskeleton"/>
    <property type="evidence" value="ECO:0007669"/>
    <property type="project" value="TreeGrafter"/>
</dbReference>
<feature type="region of interest" description="Disordered" evidence="6">
    <location>
        <begin position="432"/>
        <end position="459"/>
    </location>
</feature>
<comment type="subcellular location">
    <subcellularLocation>
        <location evidence="1">Cytoplasm</location>
    </subcellularLocation>
</comment>
<reference evidence="8" key="1">
    <citation type="submission" date="2023-07" db="EMBL/GenBank/DDBJ databases">
        <authorList>
            <consortium name="AG Swart"/>
            <person name="Singh M."/>
            <person name="Singh A."/>
            <person name="Seah K."/>
            <person name="Emmerich C."/>
        </authorList>
    </citation>
    <scope>NUCLEOTIDE SEQUENCE</scope>
    <source>
        <strain evidence="8">DP1</strain>
    </source>
</reference>
<dbReference type="InterPro" id="IPR001452">
    <property type="entry name" value="SH3_domain"/>
</dbReference>
<organism evidence="8 9">
    <name type="scientific">Euplotes crassus</name>
    <dbReference type="NCBI Taxonomy" id="5936"/>
    <lineage>
        <taxon>Eukaryota</taxon>
        <taxon>Sar</taxon>
        <taxon>Alveolata</taxon>
        <taxon>Ciliophora</taxon>
        <taxon>Intramacronucleata</taxon>
        <taxon>Spirotrichea</taxon>
        <taxon>Hypotrichia</taxon>
        <taxon>Euplotida</taxon>
        <taxon>Euplotidae</taxon>
        <taxon>Moneuplotes</taxon>
    </lineage>
</organism>
<dbReference type="PRINTS" id="PR00452">
    <property type="entry name" value="SH3DOMAIN"/>
</dbReference>
<evidence type="ECO:0000259" key="7">
    <source>
        <dbReference type="PROSITE" id="PS50002"/>
    </source>
</evidence>
<evidence type="ECO:0000313" key="9">
    <source>
        <dbReference type="Proteomes" id="UP001295684"/>
    </source>
</evidence>
<dbReference type="EMBL" id="CAMPGE010030186">
    <property type="protein sequence ID" value="CAI2387696.1"/>
    <property type="molecule type" value="Genomic_DNA"/>
</dbReference>
<name>A0AAD2DCY8_EUPCR</name>
<evidence type="ECO:0000256" key="6">
    <source>
        <dbReference type="SAM" id="MobiDB-lite"/>
    </source>
</evidence>
<evidence type="ECO:0000256" key="2">
    <source>
        <dbReference type="ARBA" id="ARBA00022443"/>
    </source>
</evidence>
<feature type="region of interest" description="Disordered" evidence="6">
    <location>
        <begin position="96"/>
        <end position="195"/>
    </location>
</feature>
<dbReference type="PANTHER" id="PTHR47174:SF3">
    <property type="entry name" value="BRIDGING INTEGRATOR 3"/>
    <property type="match status" value="1"/>
</dbReference>
<dbReference type="SMART" id="SM00326">
    <property type="entry name" value="SH3"/>
    <property type="match status" value="1"/>
</dbReference>
<keyword evidence="5" id="KW-0175">Coiled coil</keyword>
<dbReference type="GO" id="GO:0051666">
    <property type="term" value="P:actin cortical patch localization"/>
    <property type="evidence" value="ECO:0007669"/>
    <property type="project" value="InterPro"/>
</dbReference>
<keyword evidence="9" id="KW-1185">Reference proteome</keyword>
<gene>
    <name evidence="8" type="ORF">ECRASSUSDP1_LOCUS29330</name>
</gene>
<evidence type="ECO:0000256" key="1">
    <source>
        <dbReference type="ARBA" id="ARBA00004496"/>
    </source>
</evidence>
<dbReference type="InterPro" id="IPR046982">
    <property type="entry name" value="BIN3/RVS161-like"/>
</dbReference>
<sequence>MKTVKSNWPLNEYKNTKTPLFSNHGSLSSNIIGKYKGEKKVASLSKGRIKSKSRLPACDKSPKAQKFANRCVMYNQSKENSKSFVRAKTPNLGYVDDMVSRNSFSKPERPQRIPRDRKSIRNKQKEIDSNHDSEKLASPKKRSGKKAFKISRSPHHPSSGKKVHSPFFNNSDEKKSKKVKIHQPKFEHDSEMEEEPRTHVHFHEPDKENVDHNLTLGRIKDYQDELEKAKKTKFELKDTIKKLMESHLAEKKRMVENFEKETENYFKYYQFYHDNEQKLKQMTEDTTSLMAEKKEMEDKIHKLQVEVIKAKAVKEETKSTCKCEEYGRFCNRLKAKFMDSLHEIMRNDKSDQLKIANCQRVVVNTLNEVKSFLEGGDYEQSKPQGHESVAIPEIKTYSTDNDDELIRTVEEALLIVRNDSCKKTHFKSQRSLSSLGINKSPEPHNSHKGRSPEFMNNAKSNNNLYESQLRRSANEIKETSFQDGINESFGKAQPESTKNQEIKYTVEFLGKSHCDESQESEEAESEIESYEDYKGISIDQTSDDDTLVDNVINKITTVGNKGRTNERYKQETGMNDFEFTNENIFTKSNDLFCPISSRDSTLDKIETESQQQSRFNLPLQVENKKKLNDDIELAVCLFDFKPQKKTDLGFKAGERIKIVKRKEHANWWFGSIGSREGYFPKNYVKLKKIPK</sequence>
<evidence type="ECO:0000256" key="3">
    <source>
        <dbReference type="ARBA" id="ARBA00022490"/>
    </source>
</evidence>
<feature type="region of interest" description="Disordered" evidence="6">
    <location>
        <begin position="479"/>
        <end position="500"/>
    </location>
</feature>
<dbReference type="SUPFAM" id="SSF50044">
    <property type="entry name" value="SH3-domain"/>
    <property type="match status" value="1"/>
</dbReference>
<keyword evidence="2 4" id="KW-0728">SH3 domain</keyword>
<dbReference type="AlphaFoldDB" id="A0AAD2DCY8"/>
<feature type="compositionally biased region" description="Basic residues" evidence="6">
    <location>
        <begin position="138"/>
        <end position="164"/>
    </location>
</feature>
<feature type="domain" description="SH3" evidence="7">
    <location>
        <begin position="629"/>
        <end position="689"/>
    </location>
</feature>
<protein>
    <recommendedName>
        <fullName evidence="7">SH3 domain-containing protein</fullName>
    </recommendedName>
</protein>
<dbReference type="GO" id="GO:0006897">
    <property type="term" value="P:endocytosis"/>
    <property type="evidence" value="ECO:0007669"/>
    <property type="project" value="InterPro"/>
</dbReference>
<dbReference type="Gene3D" id="2.30.30.40">
    <property type="entry name" value="SH3 Domains"/>
    <property type="match status" value="1"/>
</dbReference>
<evidence type="ECO:0000256" key="5">
    <source>
        <dbReference type="SAM" id="Coils"/>
    </source>
</evidence>
<evidence type="ECO:0000256" key="4">
    <source>
        <dbReference type="PROSITE-ProRule" id="PRU00192"/>
    </source>
</evidence>
<feature type="coiled-coil region" evidence="5">
    <location>
        <begin position="219"/>
        <end position="313"/>
    </location>
</feature>
<accession>A0AAD2DCY8</accession>
<dbReference type="PROSITE" id="PS50002">
    <property type="entry name" value="SH3"/>
    <property type="match status" value="1"/>
</dbReference>
<dbReference type="PANTHER" id="PTHR47174">
    <property type="entry name" value="BRIDGING INTEGRATOR 3"/>
    <property type="match status" value="1"/>
</dbReference>
<feature type="compositionally biased region" description="Basic and acidic residues" evidence="6">
    <location>
        <begin position="184"/>
        <end position="195"/>
    </location>
</feature>
<proteinExistence type="predicted"/>
<comment type="caution">
    <text evidence="8">The sequence shown here is derived from an EMBL/GenBank/DDBJ whole genome shotgun (WGS) entry which is preliminary data.</text>
</comment>
<feature type="compositionally biased region" description="Basic and acidic residues" evidence="6">
    <location>
        <begin position="106"/>
        <end position="137"/>
    </location>
</feature>
<evidence type="ECO:0000313" key="8">
    <source>
        <dbReference type="EMBL" id="CAI2387696.1"/>
    </source>
</evidence>
<dbReference type="GO" id="GO:0005737">
    <property type="term" value="C:cytoplasm"/>
    <property type="evidence" value="ECO:0007669"/>
    <property type="project" value="UniProtKB-SubCell"/>
</dbReference>
<keyword evidence="3" id="KW-0963">Cytoplasm</keyword>
<dbReference type="Proteomes" id="UP001295684">
    <property type="component" value="Unassembled WGS sequence"/>
</dbReference>
<dbReference type="InterPro" id="IPR036028">
    <property type="entry name" value="SH3-like_dom_sf"/>
</dbReference>